<feature type="domain" description="Inhibitor I9" evidence="10">
    <location>
        <begin position="32"/>
        <end position="107"/>
    </location>
</feature>
<accession>A0A397Y0K3</accession>
<gene>
    <name evidence="12" type="ORF">BRARA_I00852</name>
</gene>
<evidence type="ECO:0000313" key="13">
    <source>
        <dbReference type="Proteomes" id="UP000264353"/>
    </source>
</evidence>
<dbReference type="GO" id="GO:0006508">
    <property type="term" value="P:proteolysis"/>
    <property type="evidence" value="ECO:0007669"/>
    <property type="project" value="UniProtKB-KW"/>
</dbReference>
<evidence type="ECO:0000259" key="9">
    <source>
        <dbReference type="Pfam" id="PF00082"/>
    </source>
</evidence>
<keyword evidence="6" id="KW-0325">Glycoprotein</keyword>
<dbReference type="Pfam" id="PF17766">
    <property type="entry name" value="fn3_6"/>
    <property type="match status" value="1"/>
</dbReference>
<proteinExistence type="inferred from homology"/>
<dbReference type="InterPro" id="IPR000209">
    <property type="entry name" value="Peptidase_S8/S53_dom"/>
</dbReference>
<feature type="signal peptide" evidence="8">
    <location>
        <begin position="1"/>
        <end position="27"/>
    </location>
</feature>
<dbReference type="PROSITE" id="PS51892">
    <property type="entry name" value="SUBTILASE"/>
    <property type="match status" value="1"/>
</dbReference>
<keyword evidence="3 8" id="KW-0732">Signal</keyword>
<dbReference type="GO" id="GO:0004252">
    <property type="term" value="F:serine-type endopeptidase activity"/>
    <property type="evidence" value="ECO:0007669"/>
    <property type="project" value="InterPro"/>
</dbReference>
<feature type="chain" id="PRO_5017278431" description="Subtilisin-like protease fibronectin type-III domain-containing protein" evidence="8">
    <location>
        <begin position="28"/>
        <end position="406"/>
    </location>
</feature>
<dbReference type="Gene3D" id="2.60.40.2310">
    <property type="match status" value="1"/>
</dbReference>
<protein>
    <recommendedName>
        <fullName evidence="14">Subtilisin-like protease fibronectin type-III domain-containing protein</fullName>
    </recommendedName>
</protein>
<dbReference type="AlphaFoldDB" id="A0A397Y0K3"/>
<name>A0A397Y0K3_BRACM</name>
<dbReference type="Proteomes" id="UP000264353">
    <property type="component" value="Chromosome A9"/>
</dbReference>
<evidence type="ECO:0000256" key="3">
    <source>
        <dbReference type="ARBA" id="ARBA00022729"/>
    </source>
</evidence>
<sequence length="406" mass="43418">MSSSFHSSTASFLLVLLYIGSFHVSDGAQQGTYIVHMAKSQMPSSFDHHSLWYDSSLRSVSESAEMLYTYNNAIHGFATRLTPEEADSLMVQPGVISVQPEQRYELHTTRTPLFLGLDVHNSGLFPETGPSSDVVVGVLDTGPNPITPNILKPDLIAPGVNILAAWTGAVGPSGLASDTRRVEFNIISGTSMSCPHVSGLAALLKSVHPEWSPAAIRSALMTTAYSTYKDGQPIIDIATVKPSTPFGHGAGHVSPTTAVNPGLIYDLTTVDYLGFLCALKYNSSLIRIISRGNYACDPSKTYSVADLNYPSFAVNVDGSSTYKYTRTVTNVGGAGSYSVKVTSETTAVKISVEPAILNFKEVNEKKSYEVTFTVDSSKPSGSNSFGSIEWSDGKHVVASPVAISWP</sequence>
<dbReference type="FunFam" id="2.60.40.2310:FF:000001">
    <property type="entry name" value="Subtilisin-like protease SBT1.5"/>
    <property type="match status" value="1"/>
</dbReference>
<evidence type="ECO:0000256" key="4">
    <source>
        <dbReference type="ARBA" id="ARBA00022801"/>
    </source>
</evidence>
<comment type="similarity">
    <text evidence="1 7">Belongs to the peptidase S8 family.</text>
</comment>
<evidence type="ECO:0000313" key="12">
    <source>
        <dbReference type="EMBL" id="RID44026.1"/>
    </source>
</evidence>
<evidence type="ECO:0000256" key="8">
    <source>
        <dbReference type="SAM" id="SignalP"/>
    </source>
</evidence>
<evidence type="ECO:0000256" key="1">
    <source>
        <dbReference type="ARBA" id="ARBA00011073"/>
    </source>
</evidence>
<comment type="caution">
    <text evidence="7">Lacks conserved residue(s) required for the propagation of feature annotation.</text>
</comment>
<dbReference type="InterPro" id="IPR036852">
    <property type="entry name" value="Peptidase_S8/S53_dom_sf"/>
</dbReference>
<keyword evidence="2" id="KW-0645">Protease</keyword>
<dbReference type="SUPFAM" id="SSF52743">
    <property type="entry name" value="Subtilisin-like"/>
    <property type="match status" value="2"/>
</dbReference>
<dbReference type="FunFam" id="3.30.70.80:FF:000003">
    <property type="entry name" value="Subtilisin-like protease SBT1.9"/>
    <property type="match status" value="1"/>
</dbReference>
<evidence type="ECO:0000256" key="6">
    <source>
        <dbReference type="ARBA" id="ARBA00023180"/>
    </source>
</evidence>
<dbReference type="InterPro" id="IPR010259">
    <property type="entry name" value="S8pro/Inhibitor_I9"/>
</dbReference>
<keyword evidence="5" id="KW-0720">Serine protease</keyword>
<evidence type="ECO:0000259" key="11">
    <source>
        <dbReference type="Pfam" id="PF17766"/>
    </source>
</evidence>
<dbReference type="PROSITE" id="PS00138">
    <property type="entry name" value="SUBTILASE_SER"/>
    <property type="match status" value="1"/>
</dbReference>
<feature type="domain" description="Subtilisin-like protease fibronectin type-III" evidence="11">
    <location>
        <begin position="306"/>
        <end position="403"/>
    </location>
</feature>
<dbReference type="Gene3D" id="3.40.50.200">
    <property type="entry name" value="Peptidase S8/S53 domain"/>
    <property type="match status" value="1"/>
</dbReference>
<dbReference type="EMBL" id="CM010636">
    <property type="protein sequence ID" value="RID44026.1"/>
    <property type="molecule type" value="Genomic_DNA"/>
</dbReference>
<dbReference type="PANTHER" id="PTHR10795">
    <property type="entry name" value="PROPROTEIN CONVERTASE SUBTILISIN/KEXIN"/>
    <property type="match status" value="1"/>
</dbReference>
<dbReference type="InterPro" id="IPR045051">
    <property type="entry name" value="SBT"/>
</dbReference>
<evidence type="ECO:0000256" key="5">
    <source>
        <dbReference type="ARBA" id="ARBA00022825"/>
    </source>
</evidence>
<dbReference type="Pfam" id="PF05922">
    <property type="entry name" value="Inhibitor_I9"/>
    <property type="match status" value="1"/>
</dbReference>
<evidence type="ECO:0000256" key="2">
    <source>
        <dbReference type="ARBA" id="ARBA00022670"/>
    </source>
</evidence>
<dbReference type="Pfam" id="PF00082">
    <property type="entry name" value="Peptidase_S8"/>
    <property type="match status" value="1"/>
</dbReference>
<evidence type="ECO:0000256" key="7">
    <source>
        <dbReference type="PROSITE-ProRule" id="PRU01240"/>
    </source>
</evidence>
<reference evidence="12 13" key="1">
    <citation type="submission" date="2018-06" db="EMBL/GenBank/DDBJ databases">
        <title>WGS assembly of Brassica rapa FPsc.</title>
        <authorList>
            <person name="Bowman J."/>
            <person name="Kohchi T."/>
            <person name="Yamato K."/>
            <person name="Jenkins J."/>
            <person name="Shu S."/>
            <person name="Ishizaki K."/>
            <person name="Yamaoka S."/>
            <person name="Nishihama R."/>
            <person name="Nakamura Y."/>
            <person name="Berger F."/>
            <person name="Adam C."/>
            <person name="Aki S."/>
            <person name="Althoff F."/>
            <person name="Araki T."/>
            <person name="Arteaga-Vazquez M."/>
            <person name="Balasubrmanian S."/>
            <person name="Bauer D."/>
            <person name="Boehm C."/>
            <person name="Briginshaw L."/>
            <person name="Caballero-Perez J."/>
            <person name="Catarino B."/>
            <person name="Chen F."/>
            <person name="Chiyoda S."/>
            <person name="Chovatia M."/>
            <person name="Davies K."/>
            <person name="Delmans M."/>
            <person name="Demura T."/>
            <person name="Dierschke T."/>
            <person name="Dolan L."/>
            <person name="Dorantes-Acosta A."/>
            <person name="Eklund D."/>
            <person name="Florent S."/>
            <person name="Flores-Sandoval E."/>
            <person name="Fujiyama A."/>
            <person name="Fukuzawa H."/>
            <person name="Galik B."/>
            <person name="Grimanelli D."/>
            <person name="Grimwood J."/>
            <person name="Grossniklaus U."/>
            <person name="Hamada T."/>
            <person name="Haseloff J."/>
            <person name="Hetherington A."/>
            <person name="Higo A."/>
            <person name="Hirakawa Y."/>
            <person name="Hundley H."/>
            <person name="Ikeda Y."/>
            <person name="Inoue K."/>
            <person name="Inoue S."/>
            <person name="Ishida S."/>
            <person name="Jia Q."/>
            <person name="Kakita M."/>
            <person name="Kanazawa T."/>
            <person name="Kawai Y."/>
            <person name="Kawashima T."/>
            <person name="Kennedy M."/>
            <person name="Kinose K."/>
            <person name="Kinoshita T."/>
            <person name="Kohara Y."/>
            <person name="Koide E."/>
            <person name="Komatsu K."/>
            <person name="Kopischke S."/>
            <person name="Kubo M."/>
            <person name="Kyozuka J."/>
            <person name="Lagercrantz U."/>
            <person name="Lin S."/>
            <person name="Lindquist E."/>
            <person name="Lipzen A."/>
            <person name="Lu C."/>
            <person name="Luna E."/>
            <person name="Martienssen R."/>
            <person name="Minamino N."/>
            <person name="Mizutani M."/>
            <person name="Mizutani M."/>
            <person name="Mochizuki N."/>
            <person name="Monte I."/>
            <person name="Mosher R."/>
            <person name="Nagasaki H."/>
            <person name="Nakagami H."/>
            <person name="Naramoto S."/>
            <person name="Nishitani K."/>
            <person name="Ohtani M."/>
            <person name="Okamoto T."/>
            <person name="Okumura M."/>
            <person name="Phillips J."/>
            <person name="Pollak B."/>
            <person name="Reinders A."/>
            <person name="Roevekamp M."/>
            <person name="Sano R."/>
            <person name="Sawa S."/>
            <person name="Schmid M."/>
            <person name="Shirakawa M."/>
            <person name="Solano R."/>
            <person name="Spunde A."/>
            <person name="Suetsugu N."/>
            <person name="Sugano S."/>
            <person name="Sugiyama A."/>
            <person name="Sun R."/>
            <person name="Suzuki Y."/>
            <person name="Takenaka M."/>
            <person name="Takezawa D."/>
            <person name="Tomogane H."/>
            <person name="Tsuzuki M."/>
            <person name="Ueda T."/>
            <person name="Umeda M."/>
            <person name="Ward J."/>
            <person name="Watanabe Y."/>
            <person name="Yazaki K."/>
            <person name="Yokoyama R."/>
            <person name="Yoshitake Y."/>
            <person name="Yotsui I."/>
            <person name="Zachgo S."/>
            <person name="Schmutz J."/>
        </authorList>
    </citation>
    <scope>NUCLEOTIDE SEQUENCE [LARGE SCALE GENOMIC DNA]</scope>
    <source>
        <strain evidence="13">cv. B-3</strain>
    </source>
</reference>
<dbReference type="InterPro" id="IPR041469">
    <property type="entry name" value="Subtilisin-like_FN3"/>
</dbReference>
<organism evidence="12 13">
    <name type="scientific">Brassica campestris</name>
    <name type="common">Field mustard</name>
    <dbReference type="NCBI Taxonomy" id="3711"/>
    <lineage>
        <taxon>Eukaryota</taxon>
        <taxon>Viridiplantae</taxon>
        <taxon>Streptophyta</taxon>
        <taxon>Embryophyta</taxon>
        <taxon>Tracheophyta</taxon>
        <taxon>Spermatophyta</taxon>
        <taxon>Magnoliopsida</taxon>
        <taxon>eudicotyledons</taxon>
        <taxon>Gunneridae</taxon>
        <taxon>Pentapetalae</taxon>
        <taxon>rosids</taxon>
        <taxon>malvids</taxon>
        <taxon>Brassicales</taxon>
        <taxon>Brassicaceae</taxon>
        <taxon>Brassiceae</taxon>
        <taxon>Brassica</taxon>
    </lineage>
</organism>
<evidence type="ECO:0000259" key="10">
    <source>
        <dbReference type="Pfam" id="PF05922"/>
    </source>
</evidence>
<keyword evidence="4" id="KW-0378">Hydrolase</keyword>
<evidence type="ECO:0008006" key="14">
    <source>
        <dbReference type="Google" id="ProtNLM"/>
    </source>
</evidence>
<dbReference type="InterPro" id="IPR023828">
    <property type="entry name" value="Peptidase_S8_Ser-AS"/>
</dbReference>
<feature type="domain" description="Peptidase S8/S53" evidence="9">
    <location>
        <begin position="150"/>
        <end position="229"/>
    </location>
</feature>